<evidence type="ECO:0000256" key="2">
    <source>
        <dbReference type="ARBA" id="ARBA00023163"/>
    </source>
</evidence>
<reference evidence="4" key="1">
    <citation type="submission" date="2018-09" db="EMBL/GenBank/DDBJ databases">
        <title>Murine metabolic-syndrome-specific gut microbial biobank.</title>
        <authorList>
            <person name="Liu C."/>
        </authorList>
    </citation>
    <scope>NUCLEOTIDE SEQUENCE</scope>
    <source>
        <strain evidence="4">D42-62</strain>
    </source>
</reference>
<dbReference type="RefSeq" id="WP_160559418.1">
    <property type="nucleotide sequence ID" value="NZ_QZDT01000007.1"/>
</dbReference>
<accession>A0A9X5GRG6</accession>
<dbReference type="PANTHER" id="PTHR34580">
    <property type="match status" value="1"/>
</dbReference>
<keyword evidence="2" id="KW-0804">Transcription</keyword>
<dbReference type="AlphaFoldDB" id="A0A9X5GRG6"/>
<dbReference type="PIRSF" id="PIRSF016838">
    <property type="entry name" value="PafC"/>
    <property type="match status" value="1"/>
</dbReference>
<evidence type="ECO:0000259" key="3">
    <source>
        <dbReference type="PROSITE" id="PS51000"/>
    </source>
</evidence>
<dbReference type="InterPro" id="IPR036390">
    <property type="entry name" value="WH_DNA-bd_sf"/>
</dbReference>
<proteinExistence type="predicted"/>
<evidence type="ECO:0000313" key="4">
    <source>
        <dbReference type="EMBL" id="NBJ92319.1"/>
    </source>
</evidence>
<dbReference type="InterPro" id="IPR051534">
    <property type="entry name" value="CBASS_pafABC_assoc_protein"/>
</dbReference>
<dbReference type="InterPro" id="IPR026881">
    <property type="entry name" value="WYL_dom"/>
</dbReference>
<comment type="caution">
    <text evidence="4">The sequence shown here is derived from an EMBL/GenBank/DDBJ whole genome shotgun (WGS) entry which is preliminary data.</text>
</comment>
<gene>
    <name evidence="4" type="ORF">D5281_06840</name>
</gene>
<evidence type="ECO:0000256" key="1">
    <source>
        <dbReference type="ARBA" id="ARBA00023015"/>
    </source>
</evidence>
<dbReference type="SUPFAM" id="SSF46785">
    <property type="entry name" value="Winged helix' DNA-binding domain"/>
    <property type="match status" value="1"/>
</dbReference>
<name>A0A9X5GRG6_9FIRM</name>
<dbReference type="SMART" id="SM00420">
    <property type="entry name" value="HTH_DEOR"/>
    <property type="match status" value="1"/>
</dbReference>
<dbReference type="OrthoDB" id="9815009at2"/>
<dbReference type="InterPro" id="IPR001034">
    <property type="entry name" value="DeoR_HTH"/>
</dbReference>
<dbReference type="PROSITE" id="PS52050">
    <property type="entry name" value="WYL"/>
    <property type="match status" value="1"/>
</dbReference>
<keyword evidence="5" id="KW-1185">Reference proteome</keyword>
<dbReference type="Pfam" id="PF25583">
    <property type="entry name" value="WCX"/>
    <property type="match status" value="1"/>
</dbReference>
<dbReference type="InterPro" id="IPR057727">
    <property type="entry name" value="WCX_dom"/>
</dbReference>
<keyword evidence="1" id="KW-0805">Transcription regulation</keyword>
<dbReference type="GO" id="GO:0003700">
    <property type="term" value="F:DNA-binding transcription factor activity"/>
    <property type="evidence" value="ECO:0007669"/>
    <property type="project" value="InterPro"/>
</dbReference>
<dbReference type="InterPro" id="IPR013196">
    <property type="entry name" value="HTH_11"/>
</dbReference>
<dbReference type="EMBL" id="QZDT01000007">
    <property type="protein sequence ID" value="NBJ92319.1"/>
    <property type="molecule type" value="Genomic_DNA"/>
</dbReference>
<dbReference type="Proteomes" id="UP001154420">
    <property type="component" value="Unassembled WGS sequence"/>
</dbReference>
<dbReference type="PANTHER" id="PTHR34580:SF9">
    <property type="entry name" value="SLL5097 PROTEIN"/>
    <property type="match status" value="1"/>
</dbReference>
<dbReference type="Pfam" id="PF08279">
    <property type="entry name" value="HTH_11"/>
    <property type="match status" value="1"/>
</dbReference>
<dbReference type="InterPro" id="IPR036388">
    <property type="entry name" value="WH-like_DNA-bd_sf"/>
</dbReference>
<organism evidence="4 5">
    <name type="scientific">Parablautia muri</name>
    <dbReference type="NCBI Taxonomy" id="2320879"/>
    <lineage>
        <taxon>Bacteria</taxon>
        <taxon>Bacillati</taxon>
        <taxon>Bacillota</taxon>
        <taxon>Clostridia</taxon>
        <taxon>Lachnospirales</taxon>
        <taxon>Lachnospiraceae</taxon>
        <taxon>Parablautia</taxon>
    </lineage>
</organism>
<dbReference type="Gene3D" id="1.10.10.10">
    <property type="entry name" value="Winged helix-like DNA-binding domain superfamily/Winged helix DNA-binding domain"/>
    <property type="match status" value="1"/>
</dbReference>
<dbReference type="InterPro" id="IPR028349">
    <property type="entry name" value="PafC-like"/>
</dbReference>
<evidence type="ECO:0000313" key="5">
    <source>
        <dbReference type="Proteomes" id="UP001154420"/>
    </source>
</evidence>
<feature type="domain" description="HTH deoR-type" evidence="3">
    <location>
        <begin position="3"/>
        <end position="58"/>
    </location>
</feature>
<dbReference type="PROSITE" id="PS51000">
    <property type="entry name" value="HTH_DEOR_2"/>
    <property type="match status" value="1"/>
</dbReference>
<protein>
    <submittedName>
        <fullName evidence="4">YafY family transcriptional regulator</fullName>
    </submittedName>
</protein>
<dbReference type="Pfam" id="PF13280">
    <property type="entry name" value="WYL"/>
    <property type="match status" value="1"/>
</dbReference>
<sequence length="317" mass="36382">MSKAERLIEMMITINAKKDFTVGELANEFSVSKRTILRDLQELEQAGFPLYSEVGAAGGYHILKERILPPIVFSESEAKAVFFACQALQYYRDLPFEQETISVLKKFLNCLPLDMQNSITQIQNKVVFWIPDRHCDSPLLKSMFLVAINRHAATIRYSSTYSESTRTIIPIGLYAMNGLWYCPAYCTTANQIRVFRVDRIKEIIEEKSYPKGKYPIPMSIQEYLEKTEVKNDYHMKIQLTDIGVKRCESECLLASGLKTFPMGGGIIDMEINYAALEWVADYILPFGNNATVLEPVELIKLIQQKIYELHQHYCSLE</sequence>